<keyword evidence="4 9" id="KW-0812">Transmembrane</keyword>
<dbReference type="CDD" id="cd18587">
    <property type="entry name" value="ABC_6TM_LapB_like"/>
    <property type="match status" value="1"/>
</dbReference>
<dbReference type="NCBIfam" id="TIGR03375">
    <property type="entry name" value="type_I_sec_LssB"/>
    <property type="match status" value="1"/>
</dbReference>
<dbReference type="SUPFAM" id="SSF52540">
    <property type="entry name" value="P-loop containing nucleoside triphosphate hydrolases"/>
    <property type="match status" value="1"/>
</dbReference>
<dbReference type="GO" id="GO:0015421">
    <property type="term" value="F:ABC-type oligopeptide transporter activity"/>
    <property type="evidence" value="ECO:0007669"/>
    <property type="project" value="TreeGrafter"/>
</dbReference>
<dbReference type="Proteomes" id="UP000318413">
    <property type="component" value="Unassembled WGS sequence"/>
</dbReference>
<dbReference type="FunFam" id="3.40.50.300:FF:000299">
    <property type="entry name" value="ABC transporter ATP-binding protein/permease"/>
    <property type="match status" value="1"/>
</dbReference>
<evidence type="ECO:0000259" key="10">
    <source>
        <dbReference type="PROSITE" id="PS50893"/>
    </source>
</evidence>
<evidence type="ECO:0000256" key="9">
    <source>
        <dbReference type="SAM" id="Phobius"/>
    </source>
</evidence>
<dbReference type="RefSeq" id="WP_140872303.1">
    <property type="nucleotide sequence ID" value="NZ_RCZK01000010.1"/>
</dbReference>
<keyword evidence="5" id="KW-0547">Nucleotide-binding</keyword>
<organism evidence="12 13">
    <name type="scientific">Sphingomonas oligophenolica</name>
    <dbReference type="NCBI Taxonomy" id="301154"/>
    <lineage>
        <taxon>Bacteria</taxon>
        <taxon>Pseudomonadati</taxon>
        <taxon>Pseudomonadota</taxon>
        <taxon>Alphaproteobacteria</taxon>
        <taxon>Sphingomonadales</taxon>
        <taxon>Sphingomonadaceae</taxon>
        <taxon>Sphingomonas</taxon>
    </lineage>
</organism>
<dbReference type="PANTHER" id="PTHR43394">
    <property type="entry name" value="ATP-DEPENDENT PERMEASE MDL1, MITOCHONDRIAL"/>
    <property type="match status" value="1"/>
</dbReference>
<feature type="transmembrane region" description="Helical" evidence="9">
    <location>
        <begin position="32"/>
        <end position="54"/>
    </location>
</feature>
<feature type="domain" description="ABC transmembrane type-1" evidence="11">
    <location>
        <begin position="32"/>
        <end position="310"/>
    </location>
</feature>
<name>A0A502CDH0_9SPHN</name>
<dbReference type="SUPFAM" id="SSF90123">
    <property type="entry name" value="ABC transporter transmembrane region"/>
    <property type="match status" value="1"/>
</dbReference>
<keyword evidence="6" id="KW-0067">ATP-binding</keyword>
<dbReference type="SMART" id="SM00382">
    <property type="entry name" value="AAA"/>
    <property type="match status" value="1"/>
</dbReference>
<reference evidence="12 13" key="1">
    <citation type="journal article" date="2019" name="Environ. Microbiol.">
        <title>Species interactions and distinct microbial communities in high Arctic permafrost affected cryosols are associated with the CH4 and CO2 gas fluxes.</title>
        <authorList>
            <person name="Altshuler I."/>
            <person name="Hamel J."/>
            <person name="Turney S."/>
            <person name="Magnuson E."/>
            <person name="Levesque R."/>
            <person name="Greer C."/>
            <person name="Whyte L.G."/>
        </authorList>
    </citation>
    <scope>NUCLEOTIDE SEQUENCE [LARGE SCALE GENOMIC DNA]</scope>
    <source>
        <strain evidence="12 13">S5.1</strain>
    </source>
</reference>
<feature type="transmembrane region" description="Helical" evidence="9">
    <location>
        <begin position="138"/>
        <end position="160"/>
    </location>
</feature>
<dbReference type="GO" id="GO:0005886">
    <property type="term" value="C:plasma membrane"/>
    <property type="evidence" value="ECO:0007669"/>
    <property type="project" value="UniProtKB-SubCell"/>
</dbReference>
<evidence type="ECO:0000256" key="2">
    <source>
        <dbReference type="ARBA" id="ARBA00022448"/>
    </source>
</evidence>
<sequence>MTDDAMFRATRKGFADWLIKPMMQNKRNYMKVGITAALINVFGLVVSIFSMTVYDSVLPNNATTSLVGLAIGMSLVVLFDFVLRSLRAYFVDIAGVNVDRSIGELAFNRLISMRMASRRGSTGALAGTMRELDSLRDFFASATMSALVDLPFVLLTLTVIAAIGGWIVLVPATMVPLVVLAGALSYPAMDRLSAEAMNEGLSKQAVLVETIGGLETVKATGAGGLLMKRWLHSIDYFAHVSIRQRLISTISMNVANAAGTISYAGTVVVGVFMIESRSLTMGGLIACSLLSSRAVAPLGQIAQLLSRLTSTQTAYRTLRPFMEDNDEGSGQNQLKPAKIDGLIEFRNVSFRYPGAKEDAVAGISLTIQPGERVGILGRVGSGKSTLARLALGLYEPSDGLVLVDGSDVRQLDAATLRRNIGTSLQESVLLSGSIRENIVLERDHIDDEEMVRVAKLTGAHDFVGRIANGYDLRLSDRGESLSGGQRQSIALARALAGQPGMLIFDEPTSGMDSQSENGLIDRLMQEVKGRTLIVITHRMSLLRLVDRVVIIADGKVATDGRRDEVLRAITRPVAA</sequence>
<keyword evidence="7 9" id="KW-1133">Transmembrane helix</keyword>
<comment type="caution">
    <text evidence="12">The sequence shown here is derived from an EMBL/GenBank/DDBJ whole genome shotgun (WGS) entry which is preliminary data.</text>
</comment>
<evidence type="ECO:0000256" key="7">
    <source>
        <dbReference type="ARBA" id="ARBA00022989"/>
    </source>
</evidence>
<dbReference type="PROSITE" id="PS50893">
    <property type="entry name" value="ABC_TRANSPORTER_2"/>
    <property type="match status" value="1"/>
</dbReference>
<dbReference type="InterPro" id="IPR017750">
    <property type="entry name" value="ATPase_T1SS"/>
</dbReference>
<gene>
    <name evidence="12" type="ORF">EAH84_12245</name>
</gene>
<dbReference type="EMBL" id="RCZK01000010">
    <property type="protein sequence ID" value="TPG10843.1"/>
    <property type="molecule type" value="Genomic_DNA"/>
</dbReference>
<dbReference type="PROSITE" id="PS50929">
    <property type="entry name" value="ABC_TM1F"/>
    <property type="match status" value="1"/>
</dbReference>
<dbReference type="Gene3D" id="1.20.1560.10">
    <property type="entry name" value="ABC transporter type 1, transmembrane domain"/>
    <property type="match status" value="1"/>
</dbReference>
<dbReference type="Gene3D" id="3.40.50.300">
    <property type="entry name" value="P-loop containing nucleotide triphosphate hydrolases"/>
    <property type="match status" value="1"/>
</dbReference>
<dbReference type="InterPro" id="IPR003439">
    <property type="entry name" value="ABC_transporter-like_ATP-bd"/>
</dbReference>
<evidence type="ECO:0000256" key="4">
    <source>
        <dbReference type="ARBA" id="ARBA00022692"/>
    </source>
</evidence>
<evidence type="ECO:0000256" key="3">
    <source>
        <dbReference type="ARBA" id="ARBA00022475"/>
    </source>
</evidence>
<dbReference type="InterPro" id="IPR039421">
    <property type="entry name" value="Type_1_exporter"/>
</dbReference>
<dbReference type="InterPro" id="IPR011527">
    <property type="entry name" value="ABC1_TM_dom"/>
</dbReference>
<proteinExistence type="predicted"/>
<feature type="transmembrane region" description="Helical" evidence="9">
    <location>
        <begin position="253"/>
        <end position="274"/>
    </location>
</feature>
<feature type="transmembrane region" description="Helical" evidence="9">
    <location>
        <begin position="66"/>
        <end position="83"/>
    </location>
</feature>
<dbReference type="GO" id="GO:0016887">
    <property type="term" value="F:ATP hydrolysis activity"/>
    <property type="evidence" value="ECO:0007669"/>
    <property type="project" value="InterPro"/>
</dbReference>
<dbReference type="PANTHER" id="PTHR43394:SF1">
    <property type="entry name" value="ATP-BINDING CASSETTE SUB-FAMILY B MEMBER 10, MITOCHONDRIAL"/>
    <property type="match status" value="1"/>
</dbReference>
<evidence type="ECO:0000313" key="13">
    <source>
        <dbReference type="Proteomes" id="UP000318413"/>
    </source>
</evidence>
<feature type="domain" description="ABC transporter" evidence="10">
    <location>
        <begin position="343"/>
        <end position="575"/>
    </location>
</feature>
<dbReference type="GO" id="GO:0005524">
    <property type="term" value="F:ATP binding"/>
    <property type="evidence" value="ECO:0007669"/>
    <property type="project" value="UniProtKB-KW"/>
</dbReference>
<keyword evidence="2" id="KW-0813">Transport</keyword>
<evidence type="ECO:0000313" key="12">
    <source>
        <dbReference type="EMBL" id="TPG10843.1"/>
    </source>
</evidence>
<keyword evidence="13" id="KW-1185">Reference proteome</keyword>
<dbReference type="AlphaFoldDB" id="A0A502CDH0"/>
<protein>
    <submittedName>
        <fullName evidence="12">Type I secretion system permease/ATPase</fullName>
    </submittedName>
</protein>
<feature type="transmembrane region" description="Helical" evidence="9">
    <location>
        <begin position="166"/>
        <end position="188"/>
    </location>
</feature>
<dbReference type="InterPro" id="IPR027417">
    <property type="entry name" value="P-loop_NTPase"/>
</dbReference>
<dbReference type="Pfam" id="PF00664">
    <property type="entry name" value="ABC_membrane"/>
    <property type="match status" value="1"/>
</dbReference>
<keyword evidence="3" id="KW-1003">Cell membrane</keyword>
<evidence type="ECO:0000256" key="8">
    <source>
        <dbReference type="ARBA" id="ARBA00023136"/>
    </source>
</evidence>
<evidence type="ECO:0000256" key="1">
    <source>
        <dbReference type="ARBA" id="ARBA00004651"/>
    </source>
</evidence>
<evidence type="ECO:0000259" key="11">
    <source>
        <dbReference type="PROSITE" id="PS50929"/>
    </source>
</evidence>
<evidence type="ECO:0000256" key="6">
    <source>
        <dbReference type="ARBA" id="ARBA00022840"/>
    </source>
</evidence>
<dbReference type="InterPro" id="IPR036640">
    <property type="entry name" value="ABC1_TM_sf"/>
</dbReference>
<dbReference type="InterPro" id="IPR003593">
    <property type="entry name" value="AAA+_ATPase"/>
</dbReference>
<dbReference type="Pfam" id="PF00005">
    <property type="entry name" value="ABC_tran"/>
    <property type="match status" value="1"/>
</dbReference>
<evidence type="ECO:0000256" key="5">
    <source>
        <dbReference type="ARBA" id="ARBA00022741"/>
    </source>
</evidence>
<keyword evidence="8 9" id="KW-0472">Membrane</keyword>
<dbReference type="OrthoDB" id="9787557at2"/>
<accession>A0A502CDH0</accession>
<comment type="subcellular location">
    <subcellularLocation>
        <location evidence="1">Cell membrane</location>
        <topology evidence="1">Multi-pass membrane protein</topology>
    </subcellularLocation>
</comment>